<dbReference type="GO" id="GO:0030288">
    <property type="term" value="C:outer membrane-bounded periplasmic space"/>
    <property type="evidence" value="ECO:0007669"/>
    <property type="project" value="TreeGrafter"/>
</dbReference>
<dbReference type="InterPro" id="IPR012338">
    <property type="entry name" value="Beta-lactam/transpept-like"/>
</dbReference>
<comment type="catalytic activity">
    <reaction evidence="17">
        <text>[GlcNAc-(1-&gt;4)-Mur2Ac(oyl-L-Ala-gamma-D-Glu-L-Lys-D-Ala-D-Ala)](n)-di-trans,octa-cis-undecaprenyl diphosphate + beta-D-GlcNAc-(1-&gt;4)-Mur2Ac(oyl-L-Ala-gamma-D-Glu-L-Lys-D-Ala-D-Ala)-di-trans,octa-cis-undecaprenyl diphosphate = [GlcNAc-(1-&gt;4)-Mur2Ac(oyl-L-Ala-gamma-D-Glu-L-Lys-D-Ala-D-Ala)](n+1)-di-trans,octa-cis-undecaprenyl diphosphate + di-trans,octa-cis-undecaprenyl diphosphate + H(+)</text>
        <dbReference type="Rhea" id="RHEA:23708"/>
        <dbReference type="Rhea" id="RHEA-COMP:9602"/>
        <dbReference type="Rhea" id="RHEA-COMP:9603"/>
        <dbReference type="ChEBI" id="CHEBI:15378"/>
        <dbReference type="ChEBI" id="CHEBI:58405"/>
        <dbReference type="ChEBI" id="CHEBI:60033"/>
        <dbReference type="ChEBI" id="CHEBI:78435"/>
        <dbReference type="EC" id="2.4.99.28"/>
    </reaction>
</comment>
<keyword evidence="3" id="KW-1003">Cell membrane</keyword>
<evidence type="ECO:0000256" key="12">
    <source>
        <dbReference type="ARBA" id="ARBA00022989"/>
    </source>
</evidence>
<dbReference type="FunFam" id="1.10.3810.10:FF:000001">
    <property type="entry name" value="Penicillin-binding protein 1A"/>
    <property type="match status" value="1"/>
</dbReference>
<feature type="region of interest" description="Disordered" evidence="18">
    <location>
        <begin position="649"/>
        <end position="696"/>
    </location>
</feature>
<feature type="domain" description="Glycosyl transferase family 51" evidence="21">
    <location>
        <begin position="52"/>
        <end position="227"/>
    </location>
</feature>
<evidence type="ECO:0000256" key="5">
    <source>
        <dbReference type="ARBA" id="ARBA00022670"/>
    </source>
</evidence>
<evidence type="ECO:0000256" key="3">
    <source>
        <dbReference type="ARBA" id="ARBA00022475"/>
    </source>
</evidence>
<organism evidence="22 23">
    <name type="scientific">Peribacillus cavernae</name>
    <dbReference type="NCBI Taxonomy" id="1674310"/>
    <lineage>
        <taxon>Bacteria</taxon>
        <taxon>Bacillati</taxon>
        <taxon>Bacillota</taxon>
        <taxon>Bacilli</taxon>
        <taxon>Bacillales</taxon>
        <taxon>Bacillaceae</taxon>
        <taxon>Peribacillus</taxon>
    </lineage>
</organism>
<gene>
    <name evidence="22" type="ORF">ELQ35_21880</name>
</gene>
<keyword evidence="12 19" id="KW-1133">Transmembrane helix</keyword>
<dbReference type="InterPro" id="IPR050396">
    <property type="entry name" value="Glycosyltr_51/Transpeptidase"/>
</dbReference>
<feature type="transmembrane region" description="Helical" evidence="19">
    <location>
        <begin position="6"/>
        <end position="28"/>
    </location>
</feature>
<accession>A0A3S0TQN9</accession>
<evidence type="ECO:0000256" key="8">
    <source>
        <dbReference type="ARBA" id="ARBA00022692"/>
    </source>
</evidence>
<comment type="catalytic activity">
    <reaction evidence="16">
        <text>Preferential cleavage: (Ac)2-L-Lys-D-Ala-|-D-Ala. Also transpeptidation of peptidyl-alanyl moieties that are N-acyl substituents of D-alanine.</text>
        <dbReference type="EC" id="3.4.16.4"/>
    </reaction>
</comment>
<dbReference type="GO" id="GO:0071555">
    <property type="term" value="P:cell wall organization"/>
    <property type="evidence" value="ECO:0007669"/>
    <property type="project" value="UniProtKB-KW"/>
</dbReference>
<evidence type="ECO:0000256" key="2">
    <source>
        <dbReference type="ARBA" id="ARBA00007739"/>
    </source>
</evidence>
<dbReference type="Pfam" id="PF00905">
    <property type="entry name" value="Transpeptidase"/>
    <property type="match status" value="1"/>
</dbReference>
<keyword evidence="10" id="KW-0133">Cell shape</keyword>
<dbReference type="PANTHER" id="PTHR32282">
    <property type="entry name" value="BINDING PROTEIN TRANSPEPTIDASE, PUTATIVE-RELATED"/>
    <property type="match status" value="1"/>
</dbReference>
<evidence type="ECO:0000313" key="22">
    <source>
        <dbReference type="EMBL" id="RUQ24271.1"/>
    </source>
</evidence>
<keyword evidence="14" id="KW-0511">Multifunctional enzyme</keyword>
<comment type="caution">
    <text evidence="22">The sequence shown here is derived from an EMBL/GenBank/DDBJ whole genome shotgun (WGS) entry which is preliminary data.</text>
</comment>
<dbReference type="AlphaFoldDB" id="A0A3S0TQN9"/>
<sequence length="696" mass="78097">MTPSSLIQGGFILFSTVILLTVGFLAFFKPEANIDNLKDQLERSTEIYDENGELASKITANKTEGISIEEIPDHVKNAVVSIEDHRFYGHNGIDYKGIFRAFYTNLKAGEVKEGGSTITQQLTKTALLESDRTYKRKLEEFFLAREVEKEYSKDEILEMYLNQIYFGHGAWGINKAAQVYFGKEVKDITVAEGAMLAGIINVPSALDPYKHLDKSKNRRDLVLSRMKEHGFIKKDEYRSAVEEKVALYGKQQSDPLKGKYPYFVDHVLSEASKRYHIEMDELLTGGYKIHTTLDQNMQKVAEEVYQDDSIFPKGTSDKMVQSGAVLLDPKTGGIRALIGGRGEHQFLGFNRATQLKRSPGSTMKPLAVYTPALEEGYEISDELKDEKMAFGTYEPSNLGGEYKGEVPMYEAVMKSLNVPTVWLLNEIGVEKGMESLKRFGISLEKEDRNLSIALGGMKYGVSPLDIAGAFSTFTNDGERMQSHAIVKIEDAQGKVVAKWKKEKTRVTTKGVADKMTSMLLGVVEYGTGKNAAVHEWEIAGKTGSTQLPIEGAENGVKDQWFVGFTPTLVGSVWTGYDKTDAKNHLTTHSSEGAAIVFQRLMAEALKSQKPKSFNVEDIGPLIEEHKEELKREERRKYWEDKKDDLKNGLKKWQDKIFNGNDKEEKQKDEDKNHGNGEEDKPSGNDPAINNEDYSNQ</sequence>
<dbReference type="InterPro" id="IPR001264">
    <property type="entry name" value="Glyco_trans_51"/>
</dbReference>
<evidence type="ECO:0000256" key="11">
    <source>
        <dbReference type="ARBA" id="ARBA00022984"/>
    </source>
</evidence>
<evidence type="ECO:0000256" key="18">
    <source>
        <dbReference type="SAM" id="MobiDB-lite"/>
    </source>
</evidence>
<dbReference type="EMBL" id="RYZZ01000052">
    <property type="protein sequence ID" value="RUQ24271.1"/>
    <property type="molecule type" value="Genomic_DNA"/>
</dbReference>
<dbReference type="NCBIfam" id="TIGR02074">
    <property type="entry name" value="PBP_1a_fam"/>
    <property type="match status" value="1"/>
</dbReference>
<dbReference type="InterPro" id="IPR001460">
    <property type="entry name" value="PCN-bd_Tpept"/>
</dbReference>
<evidence type="ECO:0000313" key="23">
    <source>
        <dbReference type="Proteomes" id="UP000267430"/>
    </source>
</evidence>
<keyword evidence="5" id="KW-0645">Protease</keyword>
<reference evidence="22 23" key="1">
    <citation type="submission" date="2018-12" db="EMBL/GenBank/DDBJ databases">
        <title>Bacillus chawlae sp. nov., Bacillus glennii sp. nov., and Bacillus saganii sp. nov. Isolated from the Vehicle Assembly Building at Kennedy Space Center where the Viking Spacecraft were Assembled.</title>
        <authorList>
            <person name="Seuylemezian A."/>
            <person name="Vaishampayan P."/>
        </authorList>
    </citation>
    <scope>NUCLEOTIDE SEQUENCE [LARGE SCALE GENOMIC DNA]</scope>
    <source>
        <strain evidence="22 23">L5</strain>
    </source>
</reference>
<dbReference type="Gene3D" id="1.10.3810.10">
    <property type="entry name" value="Biosynthetic peptidoglycan transglycosylase-like"/>
    <property type="match status" value="1"/>
</dbReference>
<dbReference type="SUPFAM" id="SSF53955">
    <property type="entry name" value="Lysozyme-like"/>
    <property type="match status" value="1"/>
</dbReference>
<dbReference type="GO" id="GO:0009002">
    <property type="term" value="F:serine-type D-Ala-D-Ala carboxypeptidase activity"/>
    <property type="evidence" value="ECO:0007669"/>
    <property type="project" value="UniProtKB-EC"/>
</dbReference>
<feature type="domain" description="Penicillin-binding protein transpeptidase" evidence="20">
    <location>
        <begin position="323"/>
        <end position="601"/>
    </location>
</feature>
<keyword evidence="8 19" id="KW-0812">Transmembrane</keyword>
<evidence type="ECO:0000256" key="19">
    <source>
        <dbReference type="SAM" id="Phobius"/>
    </source>
</evidence>
<evidence type="ECO:0000256" key="10">
    <source>
        <dbReference type="ARBA" id="ARBA00022960"/>
    </source>
</evidence>
<name>A0A3S0TQN9_9BACI</name>
<evidence type="ECO:0000256" key="1">
    <source>
        <dbReference type="ARBA" id="ARBA00007090"/>
    </source>
</evidence>
<evidence type="ECO:0000256" key="7">
    <source>
        <dbReference type="ARBA" id="ARBA00022679"/>
    </source>
</evidence>
<keyword evidence="7" id="KW-0808">Transferase</keyword>
<evidence type="ECO:0000259" key="20">
    <source>
        <dbReference type="Pfam" id="PF00905"/>
    </source>
</evidence>
<dbReference type="GO" id="GO:0006508">
    <property type="term" value="P:proteolysis"/>
    <property type="evidence" value="ECO:0007669"/>
    <property type="project" value="UniProtKB-KW"/>
</dbReference>
<dbReference type="GO" id="GO:0009252">
    <property type="term" value="P:peptidoglycan biosynthetic process"/>
    <property type="evidence" value="ECO:0007669"/>
    <property type="project" value="UniProtKB-KW"/>
</dbReference>
<dbReference type="Gene3D" id="3.40.710.10">
    <property type="entry name" value="DD-peptidase/beta-lactamase superfamily"/>
    <property type="match status" value="1"/>
</dbReference>
<keyword evidence="11" id="KW-0573">Peptidoglycan synthesis</keyword>
<dbReference type="PANTHER" id="PTHR32282:SF32">
    <property type="entry name" value="PENICILLIN-BINDING PROTEIN 2A"/>
    <property type="match status" value="1"/>
</dbReference>
<dbReference type="Pfam" id="PF00912">
    <property type="entry name" value="Transgly"/>
    <property type="match status" value="1"/>
</dbReference>
<keyword evidence="4" id="KW-0121">Carboxypeptidase</keyword>
<keyword evidence="15" id="KW-0961">Cell wall biogenesis/degradation</keyword>
<dbReference type="OrthoDB" id="9766909at2"/>
<feature type="compositionally biased region" description="Basic and acidic residues" evidence="18">
    <location>
        <begin position="649"/>
        <end position="682"/>
    </location>
</feature>
<evidence type="ECO:0000256" key="17">
    <source>
        <dbReference type="ARBA" id="ARBA00049902"/>
    </source>
</evidence>
<evidence type="ECO:0000256" key="13">
    <source>
        <dbReference type="ARBA" id="ARBA00023136"/>
    </source>
</evidence>
<dbReference type="InterPro" id="IPR023346">
    <property type="entry name" value="Lysozyme-like_dom_sf"/>
</dbReference>
<keyword evidence="9" id="KW-0378">Hydrolase</keyword>
<dbReference type="Proteomes" id="UP000267430">
    <property type="component" value="Unassembled WGS sequence"/>
</dbReference>
<evidence type="ECO:0000256" key="15">
    <source>
        <dbReference type="ARBA" id="ARBA00023316"/>
    </source>
</evidence>
<dbReference type="SUPFAM" id="SSF56601">
    <property type="entry name" value="beta-lactamase/transpeptidase-like"/>
    <property type="match status" value="1"/>
</dbReference>
<evidence type="ECO:0000256" key="16">
    <source>
        <dbReference type="ARBA" id="ARBA00034000"/>
    </source>
</evidence>
<comment type="similarity">
    <text evidence="1">In the C-terminal section; belongs to the transpeptidase family.</text>
</comment>
<evidence type="ECO:0000256" key="9">
    <source>
        <dbReference type="ARBA" id="ARBA00022801"/>
    </source>
</evidence>
<proteinExistence type="inferred from homology"/>
<protein>
    <submittedName>
        <fullName evidence="22">PBP1A family penicillin-binding protein</fullName>
    </submittedName>
</protein>
<dbReference type="GO" id="GO:0008955">
    <property type="term" value="F:peptidoglycan glycosyltransferase activity"/>
    <property type="evidence" value="ECO:0007669"/>
    <property type="project" value="UniProtKB-EC"/>
</dbReference>
<keyword evidence="13 19" id="KW-0472">Membrane</keyword>
<evidence type="ECO:0000256" key="14">
    <source>
        <dbReference type="ARBA" id="ARBA00023268"/>
    </source>
</evidence>
<dbReference type="GO" id="GO:0008658">
    <property type="term" value="F:penicillin binding"/>
    <property type="evidence" value="ECO:0007669"/>
    <property type="project" value="InterPro"/>
</dbReference>
<evidence type="ECO:0000259" key="21">
    <source>
        <dbReference type="Pfam" id="PF00912"/>
    </source>
</evidence>
<comment type="similarity">
    <text evidence="2">In the N-terminal section; belongs to the glycosyltransferase 51 family.</text>
</comment>
<keyword evidence="6" id="KW-0328">Glycosyltransferase</keyword>
<dbReference type="InterPro" id="IPR036950">
    <property type="entry name" value="PBP_transglycosylase"/>
</dbReference>
<keyword evidence="23" id="KW-1185">Reference proteome</keyword>
<dbReference type="GO" id="GO:0008360">
    <property type="term" value="P:regulation of cell shape"/>
    <property type="evidence" value="ECO:0007669"/>
    <property type="project" value="UniProtKB-KW"/>
</dbReference>
<evidence type="ECO:0000256" key="4">
    <source>
        <dbReference type="ARBA" id="ARBA00022645"/>
    </source>
</evidence>
<evidence type="ECO:0000256" key="6">
    <source>
        <dbReference type="ARBA" id="ARBA00022676"/>
    </source>
</evidence>